<feature type="binding site" evidence="6">
    <location>
        <begin position="34"/>
        <end position="39"/>
    </location>
    <ligand>
        <name>ATP</name>
        <dbReference type="ChEBI" id="CHEBI:30616"/>
    </ligand>
</feature>
<dbReference type="Proteomes" id="UP000523863">
    <property type="component" value="Unassembled WGS sequence"/>
</dbReference>
<protein>
    <recommendedName>
        <fullName evidence="6">tRNA(Ile)-lysidine synthase</fullName>
        <ecNumber evidence="6">6.3.4.19</ecNumber>
    </recommendedName>
    <alternativeName>
        <fullName evidence="6">tRNA(Ile)-2-lysyl-cytidine synthase</fullName>
    </alternativeName>
    <alternativeName>
        <fullName evidence="6">tRNA(Ile)-lysidine synthetase</fullName>
    </alternativeName>
</protein>
<evidence type="ECO:0000256" key="4">
    <source>
        <dbReference type="ARBA" id="ARBA00022840"/>
    </source>
</evidence>
<comment type="similarity">
    <text evidence="6">Belongs to the tRNA(Ile)-lysidine synthase family.</text>
</comment>
<dbReference type="Gene3D" id="1.20.59.20">
    <property type="match status" value="1"/>
</dbReference>
<dbReference type="RefSeq" id="WP_183642947.1">
    <property type="nucleotide sequence ID" value="NZ_JACHBL010000001.1"/>
</dbReference>
<dbReference type="PANTHER" id="PTHR43033">
    <property type="entry name" value="TRNA(ILE)-LYSIDINE SYNTHASE-RELATED"/>
    <property type="match status" value="1"/>
</dbReference>
<keyword evidence="2 6" id="KW-0819">tRNA processing</keyword>
<dbReference type="AlphaFoldDB" id="A0A7W8YC35"/>
<dbReference type="NCBIfam" id="TIGR02432">
    <property type="entry name" value="lysidine_TilS_N"/>
    <property type="match status" value="1"/>
</dbReference>
<dbReference type="SUPFAM" id="SSF82829">
    <property type="entry name" value="MesJ substrate recognition domain-like"/>
    <property type="match status" value="1"/>
</dbReference>
<evidence type="ECO:0000256" key="6">
    <source>
        <dbReference type="HAMAP-Rule" id="MF_01161"/>
    </source>
</evidence>
<evidence type="ECO:0000256" key="3">
    <source>
        <dbReference type="ARBA" id="ARBA00022741"/>
    </source>
</evidence>
<dbReference type="GO" id="GO:0005737">
    <property type="term" value="C:cytoplasm"/>
    <property type="evidence" value="ECO:0007669"/>
    <property type="project" value="UniProtKB-SubCell"/>
</dbReference>
<dbReference type="InterPro" id="IPR014729">
    <property type="entry name" value="Rossmann-like_a/b/a_fold"/>
</dbReference>
<evidence type="ECO:0000313" key="9">
    <source>
        <dbReference type="Proteomes" id="UP000523863"/>
    </source>
</evidence>
<comment type="caution">
    <text evidence="8">The sequence shown here is derived from an EMBL/GenBank/DDBJ whole genome shotgun (WGS) entry which is preliminary data.</text>
</comment>
<evidence type="ECO:0000256" key="5">
    <source>
        <dbReference type="ARBA" id="ARBA00048539"/>
    </source>
</evidence>
<organism evidence="8 9">
    <name type="scientific">Neomicrococcus lactis</name>
    <dbReference type="NCBI Taxonomy" id="732241"/>
    <lineage>
        <taxon>Bacteria</taxon>
        <taxon>Bacillati</taxon>
        <taxon>Actinomycetota</taxon>
        <taxon>Actinomycetes</taxon>
        <taxon>Micrococcales</taxon>
        <taxon>Micrococcaceae</taxon>
        <taxon>Neomicrococcus</taxon>
    </lineage>
</organism>
<dbReference type="GO" id="GO:0005524">
    <property type="term" value="F:ATP binding"/>
    <property type="evidence" value="ECO:0007669"/>
    <property type="project" value="UniProtKB-UniRule"/>
</dbReference>
<accession>A0A7W8YC35</accession>
<evidence type="ECO:0000256" key="1">
    <source>
        <dbReference type="ARBA" id="ARBA00022598"/>
    </source>
</evidence>
<comment type="domain">
    <text evidence="6">The N-terminal region contains the highly conserved SGGXDS motif, predicted to be a P-loop motif involved in ATP binding.</text>
</comment>
<dbReference type="EMBL" id="JACHBL010000001">
    <property type="protein sequence ID" value="MBB5598766.1"/>
    <property type="molecule type" value="Genomic_DNA"/>
</dbReference>
<reference evidence="8 9" key="1">
    <citation type="submission" date="2020-08" db="EMBL/GenBank/DDBJ databases">
        <title>Sequencing the genomes of 1000 actinobacteria strains.</title>
        <authorList>
            <person name="Klenk H.-P."/>
        </authorList>
    </citation>
    <scope>NUCLEOTIDE SEQUENCE [LARGE SCALE GENOMIC DNA]</scope>
    <source>
        <strain evidence="8 9">DSM 23694</strain>
    </source>
</reference>
<dbReference type="InterPro" id="IPR011063">
    <property type="entry name" value="TilS/TtcA_N"/>
</dbReference>
<gene>
    <name evidence="6" type="primary">tilS</name>
    <name evidence="8" type="ORF">BKA12_001846</name>
</gene>
<feature type="domain" description="tRNA(Ile)-lysidine/2-thiocytidine synthase N-terminal" evidence="7">
    <location>
        <begin position="30"/>
        <end position="200"/>
    </location>
</feature>
<dbReference type="HAMAP" id="MF_01161">
    <property type="entry name" value="tRNA_Ile_lys_synt"/>
    <property type="match status" value="1"/>
</dbReference>
<dbReference type="EC" id="6.3.4.19" evidence="6"/>
<dbReference type="InterPro" id="IPR012094">
    <property type="entry name" value="tRNA_Ile_lys_synt"/>
</dbReference>
<sequence>MGGKLPPYVAAARNAVQASLSGIGSSGPAFVACSGGADSLALAAAAGFLVRRRGLNIGAVVVDHGLLPGSDAVAAKASEQCRSLGLSPVHVLRAHVSGNLNEGDARDARYAAIDEFLSPDVPVLLAHTQNDQAEQVFLGLARGSGTRALAGIPPVRGRYLRPFLGLSRADTEAICKHEGLDFWTDPTNLETDALRNKVRLEVLPALAETFSDLTGQLARTAELARDDADYLDVLAEEALWNRVAVDPSVRDSVAFDGTRTLDTLELWVDALQELPRALSSRVIRQAAVMVGGKAPDFERTRAVLGLLQLGPSTGPVQLDGQVNVIRTTLTPRKLVFASVRSSSAR</sequence>
<dbReference type="CDD" id="cd01992">
    <property type="entry name" value="TilS_N"/>
    <property type="match status" value="1"/>
</dbReference>
<dbReference type="PANTHER" id="PTHR43033:SF1">
    <property type="entry name" value="TRNA(ILE)-LYSIDINE SYNTHASE-RELATED"/>
    <property type="match status" value="1"/>
</dbReference>
<evidence type="ECO:0000256" key="2">
    <source>
        <dbReference type="ARBA" id="ARBA00022694"/>
    </source>
</evidence>
<name>A0A7W8YC35_9MICC</name>
<comment type="function">
    <text evidence="6">Ligates lysine onto the cytidine present at position 34 of the AUA codon-specific tRNA(Ile) that contains the anticodon CAU, in an ATP-dependent manner. Cytidine is converted to lysidine, thus changing the amino acid specificity of the tRNA from methionine to isoleucine.</text>
</comment>
<dbReference type="InterPro" id="IPR012795">
    <property type="entry name" value="tRNA_Ile_lys_synt_N"/>
</dbReference>
<dbReference type="GO" id="GO:0006400">
    <property type="term" value="P:tRNA modification"/>
    <property type="evidence" value="ECO:0007669"/>
    <property type="project" value="UniProtKB-UniRule"/>
</dbReference>
<dbReference type="GO" id="GO:0032267">
    <property type="term" value="F:tRNA(Ile)-lysidine synthase activity"/>
    <property type="evidence" value="ECO:0007669"/>
    <property type="project" value="UniProtKB-EC"/>
</dbReference>
<dbReference type="Gene3D" id="3.40.50.620">
    <property type="entry name" value="HUPs"/>
    <property type="match status" value="1"/>
</dbReference>
<dbReference type="SUPFAM" id="SSF52402">
    <property type="entry name" value="Adenine nucleotide alpha hydrolases-like"/>
    <property type="match status" value="1"/>
</dbReference>
<comment type="catalytic activity">
    <reaction evidence="5 6">
        <text>cytidine(34) in tRNA(Ile2) + L-lysine + ATP = lysidine(34) in tRNA(Ile2) + AMP + diphosphate + H(+)</text>
        <dbReference type="Rhea" id="RHEA:43744"/>
        <dbReference type="Rhea" id="RHEA-COMP:10625"/>
        <dbReference type="Rhea" id="RHEA-COMP:10670"/>
        <dbReference type="ChEBI" id="CHEBI:15378"/>
        <dbReference type="ChEBI" id="CHEBI:30616"/>
        <dbReference type="ChEBI" id="CHEBI:32551"/>
        <dbReference type="ChEBI" id="CHEBI:33019"/>
        <dbReference type="ChEBI" id="CHEBI:82748"/>
        <dbReference type="ChEBI" id="CHEBI:83665"/>
        <dbReference type="ChEBI" id="CHEBI:456215"/>
        <dbReference type="EC" id="6.3.4.19"/>
    </reaction>
</comment>
<evidence type="ECO:0000259" key="7">
    <source>
        <dbReference type="Pfam" id="PF01171"/>
    </source>
</evidence>
<comment type="subcellular location">
    <subcellularLocation>
        <location evidence="6">Cytoplasm</location>
    </subcellularLocation>
</comment>
<keyword evidence="9" id="KW-1185">Reference proteome</keyword>
<keyword evidence="6" id="KW-0963">Cytoplasm</keyword>
<proteinExistence type="inferred from homology"/>
<evidence type="ECO:0000313" key="8">
    <source>
        <dbReference type="EMBL" id="MBB5598766.1"/>
    </source>
</evidence>
<keyword evidence="4 6" id="KW-0067">ATP-binding</keyword>
<keyword evidence="3 6" id="KW-0547">Nucleotide-binding</keyword>
<dbReference type="Pfam" id="PF01171">
    <property type="entry name" value="ATP_bind_3"/>
    <property type="match status" value="1"/>
</dbReference>
<dbReference type="PROSITE" id="PS51257">
    <property type="entry name" value="PROKAR_LIPOPROTEIN"/>
    <property type="match status" value="1"/>
</dbReference>
<keyword evidence="1 6" id="KW-0436">Ligase</keyword>